<dbReference type="KEGG" id="arev:RVR_9554"/>
<dbReference type="EMBL" id="AP018365">
    <property type="protein sequence ID" value="BBB01920.1"/>
    <property type="molecule type" value="Genomic_DNA"/>
</dbReference>
<dbReference type="FunFam" id="1.10.630.10:FF:000018">
    <property type="entry name" value="Cytochrome P450 monooxygenase"/>
    <property type="match status" value="1"/>
</dbReference>
<dbReference type="Proteomes" id="UP000595703">
    <property type="component" value="Chromosome"/>
</dbReference>
<proteinExistence type="inferred from homology"/>
<dbReference type="GO" id="GO:0016705">
    <property type="term" value="F:oxidoreductase activity, acting on paired donors, with incorporation or reduction of molecular oxygen"/>
    <property type="evidence" value="ECO:0007669"/>
    <property type="project" value="InterPro"/>
</dbReference>
<reference evidence="8 9" key="3">
    <citation type="journal article" date="2011" name="Nat. Chem. Biol.">
        <title>Reveromycin A biosynthesis uses RevG and RevJ for stereospecific spiroacetal formation.</title>
        <authorList>
            <person name="Takahashi S."/>
            <person name="Toyoda A."/>
            <person name="Sekiyama Y."/>
            <person name="Takagi H."/>
            <person name="Nogawa T."/>
            <person name="Uramoto M."/>
            <person name="Suzuki R."/>
            <person name="Koshino H."/>
            <person name="Kumano T."/>
            <person name="Panthee S."/>
            <person name="Dairi T."/>
            <person name="Ishikawa J."/>
            <person name="Ikeda H."/>
            <person name="Sakaki Y."/>
            <person name="Osada H."/>
        </authorList>
    </citation>
    <scope>NUCLEOTIDE SEQUENCE [LARGE SCALE GENOMIC DNA]</scope>
    <source>
        <strain evidence="8 9">SN-593</strain>
    </source>
</reference>
<name>A0A7U3VSK4_9ACTN</name>
<evidence type="ECO:0000256" key="5">
    <source>
        <dbReference type="ARBA" id="ARBA00023004"/>
    </source>
</evidence>
<dbReference type="PRINTS" id="PR00385">
    <property type="entry name" value="P450"/>
</dbReference>
<dbReference type="AlphaFoldDB" id="A0A7U3VSK4"/>
<keyword evidence="3 7" id="KW-0479">Metal-binding</keyword>
<dbReference type="InterPro" id="IPR002397">
    <property type="entry name" value="Cyt_P450_B"/>
</dbReference>
<comment type="similarity">
    <text evidence="1 7">Belongs to the cytochrome P450 family.</text>
</comment>
<dbReference type="Pfam" id="PF00067">
    <property type="entry name" value="p450"/>
    <property type="match status" value="1"/>
</dbReference>
<reference evidence="8 9" key="4">
    <citation type="journal article" date="2020" name="Sci. Rep.">
        <title>beta-carboline chemical signals induce reveromycin production through a LuxR family regulator in Streptomyces sp. SN-593.</title>
        <authorList>
            <person name="Panthee S."/>
            <person name="Kito N."/>
            <person name="Hayashi T."/>
            <person name="Shimizu T."/>
            <person name="Ishikawa J."/>
            <person name="Hamamoto H."/>
            <person name="Osada H."/>
            <person name="Takahashi S."/>
        </authorList>
    </citation>
    <scope>NUCLEOTIDE SEQUENCE [LARGE SCALE GENOMIC DNA]</scope>
    <source>
        <strain evidence="8 9">SN-593</strain>
    </source>
</reference>
<evidence type="ECO:0000256" key="6">
    <source>
        <dbReference type="ARBA" id="ARBA00023033"/>
    </source>
</evidence>
<dbReference type="InterPro" id="IPR036396">
    <property type="entry name" value="Cyt_P450_sf"/>
</dbReference>
<evidence type="ECO:0000256" key="2">
    <source>
        <dbReference type="ARBA" id="ARBA00022617"/>
    </source>
</evidence>
<keyword evidence="4 7" id="KW-0560">Oxidoreductase</keyword>
<evidence type="ECO:0000256" key="3">
    <source>
        <dbReference type="ARBA" id="ARBA00022723"/>
    </source>
</evidence>
<evidence type="ECO:0000313" key="9">
    <source>
        <dbReference type="Proteomes" id="UP000595703"/>
    </source>
</evidence>
<dbReference type="PANTHER" id="PTHR46696">
    <property type="entry name" value="P450, PUTATIVE (EUROFUNG)-RELATED"/>
    <property type="match status" value="1"/>
</dbReference>
<sequence>MARTNPFDPAPGYVALQEEEPLTLARMTVGKRQDVWLVTRYQEAREVLADTRFSSDSRAPGYPLVRAFTRMIRDDPPDHTRFRQMLTSEFLGRRVTELQEDVQRLTDDLLDGLAARPAPVDLVRELAMPLPSLVICRLLGVPYDQHEYLQERTAAALSKESTNQQIDQAIDDLGDYLEQIVRGKMDHPTDDLLSRFVVKQVHDGTCTFEDAVDIARLLLVAGHVTTVNMIGLGVLVLLRNPRALAELRAEPRLIPGAVDELLRYLSITGGVARVATEDVEVAGRLIRKGQGVLVLHSVANRDPREFPEPDRFDIHRDAHRHLAFGHGPHLCLGMLLARMEMRVVLGSLMSRFPGLRLAVPEEEIPFRHAMRIYGIHELPVTW</sequence>
<dbReference type="GO" id="GO:0005506">
    <property type="term" value="F:iron ion binding"/>
    <property type="evidence" value="ECO:0007669"/>
    <property type="project" value="InterPro"/>
</dbReference>
<dbReference type="Gene3D" id="1.10.630.10">
    <property type="entry name" value="Cytochrome P450"/>
    <property type="match status" value="1"/>
</dbReference>
<keyword evidence="2 7" id="KW-0349">Heme</keyword>
<keyword evidence="6 7" id="KW-0503">Monooxygenase</keyword>
<dbReference type="PANTHER" id="PTHR46696:SF1">
    <property type="entry name" value="CYTOCHROME P450 YJIB-RELATED"/>
    <property type="match status" value="1"/>
</dbReference>
<evidence type="ECO:0000256" key="4">
    <source>
        <dbReference type="ARBA" id="ARBA00023002"/>
    </source>
</evidence>
<reference evidence="8 9" key="2">
    <citation type="journal article" date="2011" name="J. Antibiot.">
        <title>Furaquinocins I and J: novel polyketide isoprenoid hybrid compounds from Streptomyces reveromyceticus SN-593.</title>
        <authorList>
            <person name="Panthee S."/>
            <person name="Takahashi S."/>
            <person name="Takagi H."/>
            <person name="Nogawa T."/>
            <person name="Oowada E."/>
            <person name="Uramoto M."/>
            <person name="Osada H."/>
        </authorList>
    </citation>
    <scope>NUCLEOTIDE SEQUENCE [LARGE SCALE GENOMIC DNA]</scope>
    <source>
        <strain evidence="8 9">SN-593</strain>
    </source>
</reference>
<organism evidence="8 9">
    <name type="scientific">Actinacidiphila reveromycinica</name>
    <dbReference type="NCBI Taxonomy" id="659352"/>
    <lineage>
        <taxon>Bacteria</taxon>
        <taxon>Bacillati</taxon>
        <taxon>Actinomycetota</taxon>
        <taxon>Actinomycetes</taxon>
        <taxon>Kitasatosporales</taxon>
        <taxon>Streptomycetaceae</taxon>
        <taxon>Actinacidiphila</taxon>
    </lineage>
</organism>
<dbReference type="PRINTS" id="PR00359">
    <property type="entry name" value="BP450"/>
</dbReference>
<dbReference type="SUPFAM" id="SSF48264">
    <property type="entry name" value="Cytochrome P450"/>
    <property type="match status" value="1"/>
</dbReference>
<dbReference type="GO" id="GO:0020037">
    <property type="term" value="F:heme binding"/>
    <property type="evidence" value="ECO:0007669"/>
    <property type="project" value="InterPro"/>
</dbReference>
<evidence type="ECO:0000256" key="7">
    <source>
        <dbReference type="RuleBase" id="RU000461"/>
    </source>
</evidence>
<keyword evidence="9" id="KW-1185">Reference proteome</keyword>
<evidence type="ECO:0000313" key="8">
    <source>
        <dbReference type="EMBL" id="BBB01920.1"/>
    </source>
</evidence>
<keyword evidence="5 7" id="KW-0408">Iron</keyword>
<gene>
    <name evidence="8" type="ORF">RVR_9554</name>
</gene>
<dbReference type="InterPro" id="IPR001128">
    <property type="entry name" value="Cyt_P450"/>
</dbReference>
<dbReference type="CDD" id="cd11030">
    <property type="entry name" value="CYP105-like"/>
    <property type="match status" value="1"/>
</dbReference>
<protein>
    <submittedName>
        <fullName evidence="8">Putative cytochrome P450</fullName>
    </submittedName>
</protein>
<dbReference type="InterPro" id="IPR017972">
    <property type="entry name" value="Cyt_P450_CS"/>
</dbReference>
<dbReference type="GO" id="GO:0004497">
    <property type="term" value="F:monooxygenase activity"/>
    <property type="evidence" value="ECO:0007669"/>
    <property type="project" value="UniProtKB-KW"/>
</dbReference>
<accession>A0A7U3VSK4</accession>
<evidence type="ECO:0000256" key="1">
    <source>
        <dbReference type="ARBA" id="ARBA00010617"/>
    </source>
</evidence>
<dbReference type="PROSITE" id="PS00086">
    <property type="entry name" value="CYTOCHROME_P450"/>
    <property type="match status" value="1"/>
</dbReference>
<reference evidence="8 9" key="1">
    <citation type="journal article" date="2010" name="J. Bacteriol.">
        <title>Biochemical characterization of a novel indole prenyltransferase from Streptomyces sp. SN-593.</title>
        <authorList>
            <person name="Takahashi S."/>
            <person name="Takagi H."/>
            <person name="Toyoda A."/>
            <person name="Uramoto M."/>
            <person name="Nogawa T."/>
            <person name="Ueki M."/>
            <person name="Sakaki Y."/>
            <person name="Osada H."/>
        </authorList>
    </citation>
    <scope>NUCLEOTIDE SEQUENCE [LARGE SCALE GENOMIC DNA]</scope>
    <source>
        <strain evidence="8 9">SN-593</strain>
    </source>
</reference>